<dbReference type="InterPro" id="IPR032876">
    <property type="entry name" value="J_dom"/>
</dbReference>
<dbReference type="InterPro" id="IPR056490">
    <property type="entry name" value="Rcc01698_C"/>
</dbReference>
<dbReference type="InterPro" id="IPR025195">
    <property type="entry name" value="GTA_TIM_dom"/>
</dbReference>
<dbReference type="Pfam" id="PF13550">
    <property type="entry name" value="Phage-tail_3"/>
    <property type="match status" value="1"/>
</dbReference>
<accession>A0A3P3DT68</accession>
<evidence type="ECO:0000259" key="2">
    <source>
        <dbReference type="Pfam" id="PF13550"/>
    </source>
</evidence>
<evidence type="ECO:0000313" key="4">
    <source>
        <dbReference type="EMBL" id="RRH77311.1"/>
    </source>
</evidence>
<evidence type="ECO:0000259" key="1">
    <source>
        <dbReference type="Pfam" id="PF13547"/>
    </source>
</evidence>
<gene>
    <name evidence="4" type="ORF">EG244_03710</name>
</gene>
<dbReference type="OrthoDB" id="8445115at2"/>
<dbReference type="InterPro" id="IPR017853">
    <property type="entry name" value="GH"/>
</dbReference>
<dbReference type="SUPFAM" id="SSF51445">
    <property type="entry name" value="(Trans)glycosidases"/>
    <property type="match status" value="1"/>
</dbReference>
<feature type="domain" description="GTA TIM-barrel-like" evidence="1">
    <location>
        <begin position="445"/>
        <end position="737"/>
    </location>
</feature>
<protein>
    <submittedName>
        <fullName evidence="4">Host specificity protein</fullName>
    </submittedName>
</protein>
<organism evidence="4 5">
    <name type="scientific">Falsigemmobacter faecalis</name>
    <dbReference type="NCBI Taxonomy" id="2488730"/>
    <lineage>
        <taxon>Bacteria</taxon>
        <taxon>Pseudomonadati</taxon>
        <taxon>Pseudomonadota</taxon>
        <taxon>Alphaproteobacteria</taxon>
        <taxon>Rhodobacterales</taxon>
        <taxon>Paracoccaceae</taxon>
        <taxon>Falsigemmobacter</taxon>
    </lineage>
</organism>
<proteinExistence type="predicted"/>
<dbReference type="EMBL" id="RRAZ01000004">
    <property type="protein sequence ID" value="RRH77311.1"/>
    <property type="molecule type" value="Genomic_DNA"/>
</dbReference>
<keyword evidence="5" id="KW-1185">Reference proteome</keyword>
<reference evidence="4 5" key="1">
    <citation type="submission" date="2018-11" db="EMBL/GenBank/DDBJ databases">
        <title>Gemmobacter sp. nov., YIM 102744-1 draft genome.</title>
        <authorList>
            <person name="Li G."/>
            <person name="Jiang Y."/>
        </authorList>
    </citation>
    <scope>NUCLEOTIDE SEQUENCE [LARGE SCALE GENOMIC DNA]</scope>
    <source>
        <strain evidence="4 5">YIM 102744-1</strain>
    </source>
</reference>
<name>A0A3P3DT68_9RHOB</name>
<dbReference type="Gene3D" id="3.20.20.80">
    <property type="entry name" value="Glycosidases"/>
    <property type="match status" value="1"/>
</dbReference>
<dbReference type="RefSeq" id="WP_124963665.1">
    <property type="nucleotide sequence ID" value="NZ_RRAZ01000004.1"/>
</dbReference>
<dbReference type="Pfam" id="PF13547">
    <property type="entry name" value="GTA_TIM"/>
    <property type="match status" value="1"/>
</dbReference>
<dbReference type="Pfam" id="PF23666">
    <property type="entry name" value="Rcc01698_C"/>
    <property type="match status" value="1"/>
</dbReference>
<evidence type="ECO:0000313" key="5">
    <source>
        <dbReference type="Proteomes" id="UP000282125"/>
    </source>
</evidence>
<dbReference type="CDD" id="cd19607">
    <property type="entry name" value="GTA_TIM-barrel-like"/>
    <property type="match status" value="1"/>
</dbReference>
<comment type="caution">
    <text evidence="4">The sequence shown here is derived from an EMBL/GenBank/DDBJ whole genome shotgun (WGS) entry which is preliminary data.</text>
</comment>
<evidence type="ECO:0000259" key="3">
    <source>
        <dbReference type="Pfam" id="PF23666"/>
    </source>
</evidence>
<dbReference type="Proteomes" id="UP000282125">
    <property type="component" value="Unassembled WGS sequence"/>
</dbReference>
<sequence>MATLVLSAAGAAIGSGFGGTVMGLSGAVIGRAAGATLGRMIDTRLAGRGSQLVERGRIERFRLTGAGEGQSMARVWGRVRLGGHVIWASPFEEIVSSEVQRGGKGGGGRGDTRIDSYSYRVSLALGLCEGEILRVGRVWADGEEIGPDRLALRVCTGSEGQMPDPKIEAVEGAGMVPAFRGLAYVVIEDLDLSPFGNRVPQFSFEVVRKAAAGPAGVQDLTRAVAMIPGCGEYALSTTPVHYDYGQGHAVTANVHSPGGRSDLVVSLEQLGGELPECRAVSLVVSWFGSDLRCGLCEIAPKVEQKAVDGAGQPWEAGGQTRAGAALIATKDDRPVYGGTPSDQSVREAIQALRARGQAVMFYPFLLMEQQEGNGLSDPWTGAADQPAMPWRGRITLSVAPGRDGSPDGTEAAEAEVAAFMGNAQPADFTVENGRVLYSGDPADRGYRRFVLHYACLCQAAGGVEAFCIGSELRGLTQIRGAGDSFPMVASLRGLLGELRGILGPECRLSYAADWSEYGGYTAPDGGRYFHLDPLWADENCDFIGIDNYMPLSDWRDGEDHADAAWGSALNPAYLAGNVAGGEGFDWYYASEADALAGRRRPITDGEGEPWIWRYKDLKSWWENRHFDRPGGVRSGEPTPWVPGSKPFWFTELGVAAIDRGGNQPNLFLDPKSSESALPRFSTGRREEAMQTAYLRAMAAHWGDPANNPQASAYPGRMVDMARAFVWAWDARPWPWFPGRSDIWSDGDNHARGHWLNGRASHQPLAAVVAEICTRAGLQADVSRLYQVVQGYVLVQGASGRAALQDLMLAYGFDAVERGGRLVFLPRSGRLSEEIGPDVIALDPESSSGPELTRQPDAELPAEVRLGYLGGEGDFAAASETATRPDRARVGGAYYELPLALTRGEARAVAERWLSEAEVAQDVLRLTLPPSKLHLGPGDVIGFGAAGRFRIDRMEYAGALSVEAVRVDPGVSLPSDFAEPVRRLPTLLPQLPVWGMFLDLPLLRGDEDPQLPHLAVTASPWAGPAGLWESDRDDGYRLSHIALRPATMGVTLTPLPRAASGLWDRGPALRLRLTRGALASESGARVLGGANALAIGDGAPGSWEILQFATAEPMGGGEWEISQRLRGQAGSDARMPEVWPVGSVVVLLTEAVAQPDLSPGLRGLLRHYRLAPLVAGYASPVAGHRIERFEGMGLRPPAPVHLKVRAFAGGRRFSWIRRGRIAADSWEGEIPLGEQREIYEVRILAGEDVLYEARTEGPVFDLSDARVAELGISGPWRFTVAQLSDLAGRGDEAGLAL</sequence>
<feature type="domain" description="Tip attachment protein J" evidence="2">
    <location>
        <begin position="797"/>
        <end position="954"/>
    </location>
</feature>
<feature type="domain" description="Rcc01698-like C-terminal" evidence="3">
    <location>
        <begin position="1045"/>
        <end position="1145"/>
    </location>
</feature>